<feature type="region of interest" description="Disordered" evidence="1">
    <location>
        <begin position="126"/>
        <end position="176"/>
    </location>
</feature>
<feature type="compositionally biased region" description="Basic and acidic residues" evidence="1">
    <location>
        <begin position="126"/>
        <end position="137"/>
    </location>
</feature>
<dbReference type="Proteomes" id="UP000471648">
    <property type="component" value="Unassembled WGS sequence"/>
</dbReference>
<evidence type="ECO:0000256" key="1">
    <source>
        <dbReference type="SAM" id="MobiDB-lite"/>
    </source>
</evidence>
<sequence>HGRAEPATALTAPAVADLVRGPAALMTAVHRLVQHMVVVGTLEEAEELIAAHPELTAVTGEGDVLSAHFAHGGSAGAPSLLEVQASVDEAAAELADLAVRCEELAQAQRLAGERRTEGTGLVEELGERRRAAEREKSGVAQQLGRLSGQARAAAGEAERMTASAARAQEALERAVE</sequence>
<dbReference type="GO" id="GO:0051276">
    <property type="term" value="P:chromosome organization"/>
    <property type="evidence" value="ECO:0007669"/>
    <property type="project" value="InterPro"/>
</dbReference>
<accession>A0A6N9VK61</accession>
<dbReference type="Gene3D" id="3.30.70.1620">
    <property type="match status" value="1"/>
</dbReference>
<dbReference type="GO" id="GO:0005524">
    <property type="term" value="F:ATP binding"/>
    <property type="evidence" value="ECO:0007669"/>
    <property type="project" value="InterPro"/>
</dbReference>
<protein>
    <submittedName>
        <fullName evidence="2">Chromosome segregation protein SMC</fullName>
    </submittedName>
</protein>
<organism evidence="2 3">
    <name type="scientific">Streptomyces microflavus</name>
    <name type="common">Streptomyces lipmanii</name>
    <dbReference type="NCBI Taxonomy" id="1919"/>
    <lineage>
        <taxon>Bacteria</taxon>
        <taxon>Bacillati</taxon>
        <taxon>Actinomycetota</taxon>
        <taxon>Actinomycetes</taxon>
        <taxon>Kitasatosporales</taxon>
        <taxon>Streptomycetaceae</taxon>
        <taxon>Streptomyces</taxon>
    </lineage>
</organism>
<reference evidence="2 3" key="1">
    <citation type="submission" date="2020-01" db="EMBL/GenBank/DDBJ databases">
        <title>Insect and environment-associated Actinomycetes.</title>
        <authorList>
            <person name="Currrie C."/>
            <person name="Chevrette M."/>
            <person name="Carlson C."/>
            <person name="Stubbendieck R."/>
            <person name="Wendt-Pienkowski E."/>
        </authorList>
    </citation>
    <scope>NUCLEOTIDE SEQUENCE [LARGE SCALE GENOMIC DNA]</scope>
    <source>
        <strain evidence="2 3">SID14438</strain>
    </source>
</reference>
<name>A0A6N9VK61_STRMI</name>
<feature type="non-terminal residue" evidence="2">
    <location>
        <position position="1"/>
    </location>
</feature>
<feature type="compositionally biased region" description="Low complexity" evidence="1">
    <location>
        <begin position="147"/>
        <end position="165"/>
    </location>
</feature>
<dbReference type="EMBL" id="JAAGME010001691">
    <property type="protein sequence ID" value="NEB73284.1"/>
    <property type="molecule type" value="Genomic_DNA"/>
</dbReference>
<evidence type="ECO:0000313" key="2">
    <source>
        <dbReference type="EMBL" id="NEB73284.1"/>
    </source>
</evidence>
<feature type="non-terminal residue" evidence="2">
    <location>
        <position position="176"/>
    </location>
</feature>
<gene>
    <name evidence="2" type="ORF">G3I39_40415</name>
</gene>
<dbReference type="GO" id="GO:0005694">
    <property type="term" value="C:chromosome"/>
    <property type="evidence" value="ECO:0007669"/>
    <property type="project" value="InterPro"/>
</dbReference>
<dbReference type="AlphaFoldDB" id="A0A6N9VK61"/>
<evidence type="ECO:0000313" key="3">
    <source>
        <dbReference type="Proteomes" id="UP000471648"/>
    </source>
</evidence>
<proteinExistence type="predicted"/>
<comment type="caution">
    <text evidence="2">The sequence shown here is derived from an EMBL/GenBank/DDBJ whole genome shotgun (WGS) entry which is preliminary data.</text>
</comment>
<dbReference type="SUPFAM" id="SSF75553">
    <property type="entry name" value="Smc hinge domain"/>
    <property type="match status" value="1"/>
</dbReference>
<dbReference type="InterPro" id="IPR036277">
    <property type="entry name" value="SMC_hinge_sf"/>
</dbReference>